<name>A0AAX1ND50_9BACT</name>
<dbReference type="AlphaFoldDB" id="A0AAX1ND50"/>
<protein>
    <recommendedName>
        <fullName evidence="3">Lipoprotein</fullName>
    </recommendedName>
</protein>
<dbReference type="RefSeq" id="WP_169663522.1">
    <property type="nucleotide sequence ID" value="NZ_CP076133.1"/>
</dbReference>
<keyword evidence="2" id="KW-1185">Reference proteome</keyword>
<dbReference type="Proteomes" id="UP000678679">
    <property type="component" value="Chromosome 2"/>
</dbReference>
<evidence type="ECO:0000313" key="1">
    <source>
        <dbReference type="EMBL" id="QWG04027.1"/>
    </source>
</evidence>
<sequence length="214" mass="24916">MKPRIILFILLGLFHMNKAKGQVKNSDFYVKAYNYLNDSIIKTDDIKNLVIGCEGLVYKLKANGKSKKVKLKFNNNLQVAEKYNNHKKGFPLEDYVRKKYNLSDECIKALRLGTRTCSEVNNIKDSLFIFWEDYSMKSEKEIRSLLSELPSDRKDGYQVFFSDIFKNTLSAELKSFCTPYDSSTWQGSSTFFFFVFDEKGIIKEVYSGKTIHYN</sequence>
<dbReference type="KEGG" id="fya:KMW28_24355"/>
<evidence type="ECO:0000313" key="2">
    <source>
        <dbReference type="Proteomes" id="UP000678679"/>
    </source>
</evidence>
<dbReference type="EMBL" id="CP076133">
    <property type="protein sequence ID" value="QWG04027.1"/>
    <property type="molecule type" value="Genomic_DNA"/>
</dbReference>
<gene>
    <name evidence="1" type="ORF">KMW28_24355</name>
</gene>
<accession>A0AAX1ND50</accession>
<reference evidence="1 2" key="1">
    <citation type="submission" date="2021-05" db="EMBL/GenBank/DDBJ databases">
        <title>Comparative genomic studies on the polysaccharide-degrading batcterial strains of the Flammeovirga genus.</title>
        <authorList>
            <person name="Zewei F."/>
            <person name="Zheng Z."/>
            <person name="Yu L."/>
            <person name="Ruyue G."/>
            <person name="Yanhong M."/>
            <person name="Yuanyuan C."/>
            <person name="Jingyan G."/>
            <person name="Wenjun H."/>
        </authorList>
    </citation>
    <scope>NUCLEOTIDE SEQUENCE [LARGE SCALE GENOMIC DNA]</scope>
    <source>
        <strain evidence="1 2">NBRC:100898</strain>
    </source>
</reference>
<evidence type="ECO:0008006" key="3">
    <source>
        <dbReference type="Google" id="ProtNLM"/>
    </source>
</evidence>
<organism evidence="1 2">
    <name type="scientific">Flammeovirga yaeyamensis</name>
    <dbReference type="NCBI Taxonomy" id="367791"/>
    <lineage>
        <taxon>Bacteria</taxon>
        <taxon>Pseudomonadati</taxon>
        <taxon>Bacteroidota</taxon>
        <taxon>Cytophagia</taxon>
        <taxon>Cytophagales</taxon>
        <taxon>Flammeovirgaceae</taxon>
        <taxon>Flammeovirga</taxon>
    </lineage>
</organism>
<proteinExistence type="predicted"/>